<dbReference type="Proteomes" id="UP000660454">
    <property type="component" value="Unassembled WGS sequence"/>
</dbReference>
<proteinExistence type="predicted"/>
<sequence length="119" mass="12088">MVSIEATNHAPNAAAIASIVQTSAAPTPGRYVARWAARSEPVVGASAANGPRTGCRRSSAMSPRRVTLAPYRARVPAHSAAAVTQRASPTAGEAPSAGPAAVQVPASPEPLRELDDLLV</sequence>
<comment type="caution">
    <text evidence="2">The sequence shown here is derived from an EMBL/GenBank/DDBJ whole genome shotgun (WGS) entry which is preliminary data.</text>
</comment>
<feature type="compositionally biased region" description="Basic and acidic residues" evidence="1">
    <location>
        <begin position="110"/>
        <end position="119"/>
    </location>
</feature>
<feature type="region of interest" description="Disordered" evidence="1">
    <location>
        <begin position="77"/>
        <end position="119"/>
    </location>
</feature>
<keyword evidence="3" id="KW-1185">Reference proteome</keyword>
<evidence type="ECO:0000256" key="1">
    <source>
        <dbReference type="SAM" id="MobiDB-lite"/>
    </source>
</evidence>
<gene>
    <name evidence="2" type="ORF">Msi02_33940</name>
</gene>
<evidence type="ECO:0000313" key="3">
    <source>
        <dbReference type="Proteomes" id="UP000660454"/>
    </source>
</evidence>
<reference evidence="2 3" key="1">
    <citation type="submission" date="2021-01" db="EMBL/GenBank/DDBJ databases">
        <title>Whole genome shotgun sequence of Microbispora siamensis NBRC 104113.</title>
        <authorList>
            <person name="Komaki H."/>
            <person name="Tamura T."/>
        </authorList>
    </citation>
    <scope>NUCLEOTIDE SEQUENCE [LARGE SCALE GENOMIC DNA]</scope>
    <source>
        <strain evidence="2 3">NBRC 104113</strain>
    </source>
</reference>
<evidence type="ECO:0000313" key="2">
    <source>
        <dbReference type="EMBL" id="GIH62577.1"/>
    </source>
</evidence>
<name>A0ABQ4GMD7_9ACTN</name>
<organism evidence="2 3">
    <name type="scientific">Microbispora siamensis</name>
    <dbReference type="NCBI Taxonomy" id="564413"/>
    <lineage>
        <taxon>Bacteria</taxon>
        <taxon>Bacillati</taxon>
        <taxon>Actinomycetota</taxon>
        <taxon>Actinomycetes</taxon>
        <taxon>Streptosporangiales</taxon>
        <taxon>Streptosporangiaceae</taxon>
        <taxon>Microbispora</taxon>
    </lineage>
</organism>
<feature type="region of interest" description="Disordered" evidence="1">
    <location>
        <begin position="45"/>
        <end position="64"/>
    </location>
</feature>
<protein>
    <submittedName>
        <fullName evidence="2">Uncharacterized protein</fullName>
    </submittedName>
</protein>
<dbReference type="EMBL" id="BOOF01000017">
    <property type="protein sequence ID" value="GIH62577.1"/>
    <property type="molecule type" value="Genomic_DNA"/>
</dbReference>
<accession>A0ABQ4GMD7</accession>